<evidence type="ECO:0000313" key="8">
    <source>
        <dbReference type="Proteomes" id="UP000316095"/>
    </source>
</evidence>
<organism evidence="7 8">
    <name type="scientific">Rubinisphaera italica</name>
    <dbReference type="NCBI Taxonomy" id="2527969"/>
    <lineage>
        <taxon>Bacteria</taxon>
        <taxon>Pseudomonadati</taxon>
        <taxon>Planctomycetota</taxon>
        <taxon>Planctomycetia</taxon>
        <taxon>Planctomycetales</taxon>
        <taxon>Planctomycetaceae</taxon>
        <taxon>Rubinisphaera</taxon>
    </lineage>
</organism>
<dbReference type="Pfam" id="PF00535">
    <property type="entry name" value="Glycos_transf_2"/>
    <property type="match status" value="1"/>
</dbReference>
<dbReference type="GO" id="GO:0016757">
    <property type="term" value="F:glycosyltransferase activity"/>
    <property type="evidence" value="ECO:0007669"/>
    <property type="project" value="UniProtKB-KW"/>
</dbReference>
<sequence length="229" mass="25880">MDISIVIPALNEAERIGRLIDSLRNLPDFGELNCEIIVVDGGSQDETFEAAKNADLVLKSSRGRAIQQNTGTEQARGEILLFLHADCELTAGTLLDAKSQLVKPGVIAGCFSQKIDAASYRYRAMEWGNRQRVRWLGWSYGDQGLYLKRDIFNSLGGFPQEPFLEDLIFSKRLRKLGRIAVSRQKIIVSPRRWQKQGLFRQTLRNWTIITLAHCGVSPTRLAKMYPSVR</sequence>
<dbReference type="Gene3D" id="3.90.550.10">
    <property type="entry name" value="Spore Coat Polysaccharide Biosynthesis Protein SpsA, Chain A"/>
    <property type="match status" value="1"/>
</dbReference>
<protein>
    <submittedName>
        <fullName evidence="7">N-glycosyltransferase</fullName>
    </submittedName>
</protein>
<accession>A0A5C5XB23</accession>
<dbReference type="EMBL" id="SJPG01000001">
    <property type="protein sequence ID" value="TWT60347.1"/>
    <property type="molecule type" value="Genomic_DNA"/>
</dbReference>
<dbReference type="AlphaFoldDB" id="A0A5C5XB23"/>
<evidence type="ECO:0000256" key="2">
    <source>
        <dbReference type="ARBA" id="ARBA00022475"/>
    </source>
</evidence>
<dbReference type="OrthoDB" id="9806525at2"/>
<evidence type="ECO:0000256" key="1">
    <source>
        <dbReference type="ARBA" id="ARBA00004236"/>
    </source>
</evidence>
<keyword evidence="8" id="KW-1185">Reference proteome</keyword>
<dbReference type="NCBIfam" id="TIGR04283">
    <property type="entry name" value="glyco_like_mftF"/>
    <property type="match status" value="1"/>
</dbReference>
<reference evidence="7 8" key="1">
    <citation type="submission" date="2019-02" db="EMBL/GenBank/DDBJ databases">
        <title>Deep-cultivation of Planctomycetes and their phenomic and genomic characterization uncovers novel biology.</title>
        <authorList>
            <person name="Wiegand S."/>
            <person name="Jogler M."/>
            <person name="Boedeker C."/>
            <person name="Pinto D."/>
            <person name="Vollmers J."/>
            <person name="Rivas-Marin E."/>
            <person name="Kohn T."/>
            <person name="Peeters S.H."/>
            <person name="Heuer A."/>
            <person name="Rast P."/>
            <person name="Oberbeckmann S."/>
            <person name="Bunk B."/>
            <person name="Jeske O."/>
            <person name="Meyerdierks A."/>
            <person name="Storesund J.E."/>
            <person name="Kallscheuer N."/>
            <person name="Luecker S."/>
            <person name="Lage O.M."/>
            <person name="Pohl T."/>
            <person name="Merkel B.J."/>
            <person name="Hornburger P."/>
            <person name="Mueller R.-W."/>
            <person name="Bruemmer F."/>
            <person name="Labrenz M."/>
            <person name="Spormann A.M."/>
            <person name="Op Den Camp H."/>
            <person name="Overmann J."/>
            <person name="Amann R."/>
            <person name="Jetten M.S.M."/>
            <person name="Mascher T."/>
            <person name="Medema M.H."/>
            <person name="Devos D.P."/>
            <person name="Kaster A.-K."/>
            <person name="Ovreas L."/>
            <person name="Rohde M."/>
            <person name="Galperin M.Y."/>
            <person name="Jogler C."/>
        </authorList>
    </citation>
    <scope>NUCLEOTIDE SEQUENCE [LARGE SCALE GENOMIC DNA]</scope>
    <source>
        <strain evidence="7 8">Pan54</strain>
    </source>
</reference>
<evidence type="ECO:0000259" key="6">
    <source>
        <dbReference type="Pfam" id="PF00535"/>
    </source>
</evidence>
<dbReference type="GO" id="GO:0005886">
    <property type="term" value="C:plasma membrane"/>
    <property type="evidence" value="ECO:0007669"/>
    <property type="project" value="UniProtKB-SubCell"/>
</dbReference>
<dbReference type="RefSeq" id="WP_146502486.1">
    <property type="nucleotide sequence ID" value="NZ_SJPG01000001.1"/>
</dbReference>
<gene>
    <name evidence="7" type="ORF">Pan54_10610</name>
</gene>
<keyword evidence="4 7" id="KW-0808">Transferase</keyword>
<dbReference type="InterPro" id="IPR029044">
    <property type="entry name" value="Nucleotide-diphossugar_trans"/>
</dbReference>
<comment type="subcellular location">
    <subcellularLocation>
        <location evidence="1">Cell membrane</location>
    </subcellularLocation>
</comment>
<proteinExistence type="predicted"/>
<evidence type="ECO:0000313" key="7">
    <source>
        <dbReference type="EMBL" id="TWT60347.1"/>
    </source>
</evidence>
<dbReference type="InterPro" id="IPR001173">
    <property type="entry name" value="Glyco_trans_2-like"/>
</dbReference>
<dbReference type="SUPFAM" id="SSF53448">
    <property type="entry name" value="Nucleotide-diphospho-sugar transferases"/>
    <property type="match status" value="1"/>
</dbReference>
<evidence type="ECO:0000256" key="5">
    <source>
        <dbReference type="ARBA" id="ARBA00023136"/>
    </source>
</evidence>
<keyword evidence="2" id="KW-1003">Cell membrane</keyword>
<comment type="caution">
    <text evidence="7">The sequence shown here is derived from an EMBL/GenBank/DDBJ whole genome shotgun (WGS) entry which is preliminary data.</text>
</comment>
<evidence type="ECO:0000256" key="4">
    <source>
        <dbReference type="ARBA" id="ARBA00022679"/>
    </source>
</evidence>
<keyword evidence="3" id="KW-0328">Glycosyltransferase</keyword>
<dbReference type="InterPro" id="IPR026461">
    <property type="entry name" value="Trfase_2_rSAM/seldom_assoc"/>
</dbReference>
<feature type="domain" description="Glycosyltransferase 2-like" evidence="6">
    <location>
        <begin position="4"/>
        <end position="127"/>
    </location>
</feature>
<dbReference type="Proteomes" id="UP000316095">
    <property type="component" value="Unassembled WGS sequence"/>
</dbReference>
<dbReference type="PANTHER" id="PTHR43646:SF2">
    <property type="entry name" value="GLYCOSYLTRANSFERASE 2-LIKE DOMAIN-CONTAINING PROTEIN"/>
    <property type="match status" value="1"/>
</dbReference>
<keyword evidence="5" id="KW-0472">Membrane</keyword>
<dbReference type="CDD" id="cd02522">
    <property type="entry name" value="GT_2_like_a"/>
    <property type="match status" value="1"/>
</dbReference>
<evidence type="ECO:0000256" key="3">
    <source>
        <dbReference type="ARBA" id="ARBA00022676"/>
    </source>
</evidence>
<dbReference type="PANTHER" id="PTHR43646">
    <property type="entry name" value="GLYCOSYLTRANSFERASE"/>
    <property type="match status" value="1"/>
</dbReference>
<name>A0A5C5XB23_9PLAN</name>